<dbReference type="InterPro" id="IPR003609">
    <property type="entry name" value="Pan_app"/>
</dbReference>
<dbReference type="Pfam" id="PF14295">
    <property type="entry name" value="PAN_4"/>
    <property type="match status" value="3"/>
</dbReference>
<evidence type="ECO:0000259" key="5">
    <source>
        <dbReference type="SMART" id="SM00223"/>
    </source>
</evidence>
<dbReference type="Gene3D" id="3.50.4.10">
    <property type="entry name" value="Hepatocyte Growth Factor"/>
    <property type="match status" value="4"/>
</dbReference>
<feature type="compositionally biased region" description="Acidic residues" evidence="3">
    <location>
        <begin position="476"/>
        <end position="489"/>
    </location>
</feature>
<dbReference type="VEuPathDB" id="CryptoDB:Cvel_469"/>
<proteinExistence type="predicted"/>
<keyword evidence="4" id="KW-0732">Signal</keyword>
<dbReference type="SMART" id="SM00223">
    <property type="entry name" value="APPLE"/>
    <property type="match status" value="3"/>
</dbReference>
<dbReference type="GO" id="GO:0006508">
    <property type="term" value="P:proteolysis"/>
    <property type="evidence" value="ECO:0007669"/>
    <property type="project" value="InterPro"/>
</dbReference>
<sequence length="598" mass="65707">MLSVRNALRASVLFASLFIFGSAFDDPFCMEVGWRLKGDEYRTIQEISDPRDCQQECEFDDRCFFWRFRGTPRTCELLDVTNGEWEFSISNVCGPKTCYVPPSDFPETSNSACKVVGLKIEGDHYDSVKNGKDNTACQMLCNRDSRCAYWRWSAPNSLEEEDQRCFLFDSASAISGYDTDIRHVSGPKKCPSSELPERFPIWRSKKKGDPSRELPWPKAPLNGRRHLPHCVEWQKQISETVGAAYKVADWRDCRALCAVLPACRGWNWHAAGALAERCELFPFSRTEAPLHTESSLLTVTGPKTCEDPLFDFPEYSQVACAKWGAKTKGTVLSSETVQPSAVPEDCMILCQYTAGCVAYTFSLADRQCALLSSDEGSEDQLGSLSGPAVCLDRPSHHTVHIDITRREGWASTVQALPLVPVVPKVPSVSVLEAASVPVATSTAARAEQEEAEKRGGETVVHDCEIGVSCEGTVTDEPTDSELGLEESADETEKNTETMEEVEAQSPSPPSSPSPSTSMNKTATPDADEESAVPDAQTVTSDTETETEIEKSESDTDEADAAVPVSPSSREERAQENGEEQGEGILTGRRTAGSLRTRR</sequence>
<dbReference type="AlphaFoldDB" id="A0A0G4FVU0"/>
<keyword evidence="1" id="KW-0677">Repeat</keyword>
<evidence type="ECO:0000256" key="1">
    <source>
        <dbReference type="ARBA" id="ARBA00022737"/>
    </source>
</evidence>
<feature type="domain" description="Apple" evidence="5">
    <location>
        <begin position="29"/>
        <end position="98"/>
    </location>
</feature>
<feature type="chain" id="PRO_5005189591" description="Apple domain-containing protein" evidence="4">
    <location>
        <begin position="24"/>
        <end position="598"/>
    </location>
</feature>
<dbReference type="PhylomeDB" id="A0A0G4FVU0"/>
<dbReference type="Pfam" id="PF00024">
    <property type="entry name" value="PAN_1"/>
    <property type="match status" value="1"/>
</dbReference>
<protein>
    <recommendedName>
        <fullName evidence="5">Apple domain-containing protein</fullName>
    </recommendedName>
</protein>
<feature type="signal peptide" evidence="4">
    <location>
        <begin position="1"/>
        <end position="23"/>
    </location>
</feature>
<dbReference type="SUPFAM" id="SSF57414">
    <property type="entry name" value="Hairpin loop containing domain-like"/>
    <property type="match status" value="3"/>
</dbReference>
<feature type="region of interest" description="Disordered" evidence="3">
    <location>
        <begin position="469"/>
        <end position="598"/>
    </location>
</feature>
<evidence type="ECO:0000256" key="2">
    <source>
        <dbReference type="ARBA" id="ARBA00023157"/>
    </source>
</evidence>
<dbReference type="InterPro" id="IPR000177">
    <property type="entry name" value="Apple"/>
</dbReference>
<feature type="domain" description="Apple" evidence="5">
    <location>
        <begin position="113"/>
        <end position="190"/>
    </location>
</feature>
<evidence type="ECO:0000256" key="4">
    <source>
        <dbReference type="SAM" id="SignalP"/>
    </source>
</evidence>
<feature type="domain" description="Apple" evidence="5">
    <location>
        <begin position="320"/>
        <end position="390"/>
    </location>
</feature>
<organism evidence="6">
    <name type="scientific">Chromera velia CCMP2878</name>
    <dbReference type="NCBI Taxonomy" id="1169474"/>
    <lineage>
        <taxon>Eukaryota</taxon>
        <taxon>Sar</taxon>
        <taxon>Alveolata</taxon>
        <taxon>Colpodellida</taxon>
        <taxon>Chromeraceae</taxon>
        <taxon>Chromera</taxon>
    </lineage>
</organism>
<gene>
    <name evidence="6" type="ORF">Cvel_469</name>
</gene>
<evidence type="ECO:0000256" key="3">
    <source>
        <dbReference type="SAM" id="MobiDB-lite"/>
    </source>
</evidence>
<evidence type="ECO:0000313" key="6">
    <source>
        <dbReference type="EMBL" id="CEM18940.1"/>
    </source>
</evidence>
<dbReference type="GO" id="GO:0005576">
    <property type="term" value="C:extracellular region"/>
    <property type="evidence" value="ECO:0007669"/>
    <property type="project" value="InterPro"/>
</dbReference>
<keyword evidence="2" id="KW-1015">Disulfide bond</keyword>
<reference evidence="6" key="1">
    <citation type="submission" date="2014-11" db="EMBL/GenBank/DDBJ databases">
        <authorList>
            <person name="Otto D Thomas"/>
            <person name="Naeem Raeece"/>
        </authorList>
    </citation>
    <scope>NUCLEOTIDE SEQUENCE</scope>
</reference>
<name>A0A0G4FVU0_9ALVE</name>
<dbReference type="EMBL" id="CDMZ01000662">
    <property type="protein sequence ID" value="CEM18940.1"/>
    <property type="molecule type" value="Genomic_DNA"/>
</dbReference>
<accession>A0A0G4FVU0</accession>